<dbReference type="PhylomeDB" id="A0A0D2WHF6"/>
<gene>
    <name evidence="2" type="ORF">CAOG_000603</name>
</gene>
<evidence type="ECO:0000313" key="3">
    <source>
        <dbReference type="Proteomes" id="UP000008743"/>
    </source>
</evidence>
<dbReference type="Pfam" id="PF04910">
    <property type="entry name" value="Tcf25"/>
    <property type="match status" value="1"/>
</dbReference>
<feature type="region of interest" description="Disordered" evidence="1">
    <location>
        <begin position="795"/>
        <end position="835"/>
    </location>
</feature>
<feature type="compositionally biased region" description="Acidic residues" evidence="1">
    <location>
        <begin position="89"/>
        <end position="115"/>
    </location>
</feature>
<dbReference type="RefSeq" id="XP_004365474.2">
    <property type="nucleotide sequence ID" value="XM_004365417.2"/>
</dbReference>
<dbReference type="AlphaFoldDB" id="A0A0D2WHF6"/>
<dbReference type="OrthoDB" id="205993at2759"/>
<accession>A0A0D2WHF6</accession>
<proteinExistence type="predicted"/>
<dbReference type="InterPro" id="IPR006994">
    <property type="entry name" value="TCF25/Rqc1"/>
</dbReference>
<sequence>MSARALRKALSEQQQPLPPPRASPSTTKTTSGKKTSTEAVSEADAEDQHEDSDVEEQLDDDEDEDEVVPSSSRRMQRGNVFDLLMSGNGDDDNDNDNDIGDEDKGELDEDDEDKGAEEHAKKLQGKNAAPVGQAKGKSQSKKAKSKAKSKAKAKGKGKAQASDSASNDNATERADSASSAAARVDAQTAELDEIDLAIREVQKKYGDLVWTGPAADTNTPVFASGSAASARPVLFVEAKNMKADVEMRRMFGAATIAAAATGDDGDERRGGGGGVVRRNVRGQRPLVRRTYWLAGPKDTWPLSGRGGISMEPDTRSDTVERRRSAKDAWFRIMHSSSYSTVQEHFLMAVNSYQVDAVANLLNMYPYHVGSLVQLSEVSRMHGDLPMALELIERALFALEMSFHSLFNPALGTCRLSYRWRENRDVFLAIFRYLQLIGQRGCWRTALEYCKFMLSLDPYTDPMGVLLMIDFYALRAGEEAWLCRLFSEWDQARSLSLLPNFAYSIALAKYRLAQQFLDRASGGSTQNSGAGSSKSKKGNAAAKAAELDIQRLSDAEIETEFARLSLEADKQLEVAMLHFPDVLPMLLDKCNISAPGAVFRHELFKDVASTTSELNLHQITTLYVERSFSLWKEPEVAPWLLRVANSVMQLYDAKSPVSEAGLHVRKTFYVKTPLNVVRHIVLSDLKGAIGALTQESRPARFDMHDPLPPPDSESQYTERTQPEEQHALRSMSVREMMASIMASLMPGYAADHVGAVPAPRAAPAPQARQNAAAGPAATDAGITTLMQQLVQSLRFPINSEGGGMPGQITPADLPEFGDQDLDFQDEDEEEDYEEDE</sequence>
<feature type="compositionally biased region" description="Basic residues" evidence="1">
    <location>
        <begin position="138"/>
        <end position="157"/>
    </location>
</feature>
<feature type="compositionally biased region" description="Acidic residues" evidence="1">
    <location>
        <begin position="41"/>
        <end position="67"/>
    </location>
</feature>
<organism evidence="2 3">
    <name type="scientific">Capsaspora owczarzaki (strain ATCC 30864)</name>
    <dbReference type="NCBI Taxonomy" id="595528"/>
    <lineage>
        <taxon>Eukaryota</taxon>
        <taxon>Filasterea</taxon>
        <taxon>Capsaspora</taxon>
    </lineage>
</organism>
<evidence type="ECO:0000256" key="1">
    <source>
        <dbReference type="SAM" id="MobiDB-lite"/>
    </source>
</evidence>
<evidence type="ECO:0000313" key="2">
    <source>
        <dbReference type="EMBL" id="KJE89045.1"/>
    </source>
</evidence>
<keyword evidence="3" id="KW-1185">Reference proteome</keyword>
<feature type="compositionally biased region" description="Low complexity" evidence="1">
    <location>
        <begin position="25"/>
        <end position="34"/>
    </location>
</feature>
<dbReference type="STRING" id="595528.A0A0D2WHF6"/>
<feature type="region of interest" description="Disordered" evidence="1">
    <location>
        <begin position="695"/>
        <end position="724"/>
    </location>
</feature>
<dbReference type="Proteomes" id="UP000008743">
    <property type="component" value="Unassembled WGS sequence"/>
</dbReference>
<dbReference type="EMBL" id="KE346360">
    <property type="protein sequence ID" value="KJE89045.1"/>
    <property type="molecule type" value="Genomic_DNA"/>
</dbReference>
<reference evidence="3" key="1">
    <citation type="submission" date="2011-02" db="EMBL/GenBank/DDBJ databases">
        <title>The Genome Sequence of Capsaspora owczarzaki ATCC 30864.</title>
        <authorList>
            <person name="Russ C."/>
            <person name="Cuomo C."/>
            <person name="Burger G."/>
            <person name="Gray M.W."/>
            <person name="Holland P.W.H."/>
            <person name="King N."/>
            <person name="Lang F.B.F."/>
            <person name="Roger A.J."/>
            <person name="Ruiz-Trillo I."/>
            <person name="Young S.K."/>
            <person name="Zeng Q."/>
            <person name="Gargeya S."/>
            <person name="Alvarado L."/>
            <person name="Berlin A."/>
            <person name="Chapman S.B."/>
            <person name="Chen Z."/>
            <person name="Freedman E."/>
            <person name="Gellesch M."/>
            <person name="Goldberg J."/>
            <person name="Griggs A."/>
            <person name="Gujja S."/>
            <person name="Heilman E."/>
            <person name="Heiman D."/>
            <person name="Howarth C."/>
            <person name="Mehta T."/>
            <person name="Neiman D."/>
            <person name="Pearson M."/>
            <person name="Roberts A."/>
            <person name="Saif S."/>
            <person name="Shea T."/>
            <person name="Shenoy N."/>
            <person name="Sisk P."/>
            <person name="Stolte C."/>
            <person name="Sykes S."/>
            <person name="White J."/>
            <person name="Yandava C."/>
            <person name="Haas B."/>
            <person name="Nusbaum C."/>
            <person name="Birren B."/>
        </authorList>
    </citation>
    <scope>NUCLEOTIDE SEQUENCE</scope>
    <source>
        <strain evidence="3">ATCC 30864</strain>
    </source>
</reference>
<dbReference type="InParanoid" id="A0A0D2WHF6"/>
<name>A0A0D2WHF6_CAPO3</name>
<dbReference type="PANTHER" id="PTHR22684:SF0">
    <property type="entry name" value="RIBOSOME QUALITY CONTROL COMPLEX SUBUNIT TCF25"/>
    <property type="match status" value="1"/>
</dbReference>
<protein>
    <submittedName>
        <fullName evidence="2">Transcription factor 25</fullName>
    </submittedName>
</protein>
<dbReference type="PANTHER" id="PTHR22684">
    <property type="entry name" value="NULP1-RELATED"/>
    <property type="match status" value="1"/>
</dbReference>
<dbReference type="eggNOG" id="KOG2422">
    <property type="taxonomic scope" value="Eukaryota"/>
</dbReference>
<dbReference type="GO" id="GO:1990112">
    <property type="term" value="C:RQC complex"/>
    <property type="evidence" value="ECO:0007669"/>
    <property type="project" value="TreeGrafter"/>
</dbReference>
<feature type="compositionally biased region" description="Low complexity" evidence="1">
    <location>
        <begin position="158"/>
        <end position="169"/>
    </location>
</feature>
<feature type="region of interest" description="Disordered" evidence="1">
    <location>
        <begin position="1"/>
        <end position="182"/>
    </location>
</feature>
<feature type="compositionally biased region" description="Acidic residues" evidence="1">
    <location>
        <begin position="814"/>
        <end position="835"/>
    </location>
</feature>